<sequence length="145" mass="16263">MDQVALFQFKGEHGGVLVVKLLFFDEPVHVGVVRRVLLSLLVEPQQEPSQDRIAFDGATAFHPRVRRSDVKDVESVLRGRDDLVGVEIPLTGRHGCSHFCNELSQPRSDVIEDPLQPRYVNPPMQGRDDDVVSKLVLLPHHGKDV</sequence>
<gene>
    <name evidence="1" type="ORF">ACIA8P_44530</name>
</gene>
<evidence type="ECO:0000313" key="1">
    <source>
        <dbReference type="EMBL" id="MFI5681583.1"/>
    </source>
</evidence>
<organism evidence="1 2">
    <name type="scientific">Streptomyces cellulosae</name>
    <dbReference type="NCBI Taxonomy" id="1968"/>
    <lineage>
        <taxon>Bacteria</taxon>
        <taxon>Bacillati</taxon>
        <taxon>Actinomycetota</taxon>
        <taxon>Actinomycetes</taxon>
        <taxon>Kitasatosporales</taxon>
        <taxon>Streptomycetaceae</taxon>
        <taxon>Streptomyces</taxon>
    </lineage>
</organism>
<protein>
    <submittedName>
        <fullName evidence="1">Uncharacterized protein</fullName>
    </submittedName>
</protein>
<evidence type="ECO:0000313" key="2">
    <source>
        <dbReference type="Proteomes" id="UP001612415"/>
    </source>
</evidence>
<accession>A0ABW7YI65</accession>
<reference evidence="1 2" key="1">
    <citation type="submission" date="2024-10" db="EMBL/GenBank/DDBJ databases">
        <title>The Natural Products Discovery Center: Release of the First 8490 Sequenced Strains for Exploring Actinobacteria Biosynthetic Diversity.</title>
        <authorList>
            <person name="Kalkreuter E."/>
            <person name="Kautsar S.A."/>
            <person name="Yang D."/>
            <person name="Bader C.D."/>
            <person name="Teijaro C.N."/>
            <person name="Fluegel L."/>
            <person name="Davis C.M."/>
            <person name="Simpson J.R."/>
            <person name="Lauterbach L."/>
            <person name="Steele A.D."/>
            <person name="Gui C."/>
            <person name="Meng S."/>
            <person name="Li G."/>
            <person name="Viehrig K."/>
            <person name="Ye F."/>
            <person name="Su P."/>
            <person name="Kiefer A.F."/>
            <person name="Nichols A."/>
            <person name="Cepeda A.J."/>
            <person name="Yan W."/>
            <person name="Fan B."/>
            <person name="Jiang Y."/>
            <person name="Adhikari A."/>
            <person name="Zheng C.-J."/>
            <person name="Schuster L."/>
            <person name="Cowan T.M."/>
            <person name="Smanski M.J."/>
            <person name="Chevrette M.G."/>
            <person name="De Carvalho L.P.S."/>
            <person name="Shen B."/>
        </authorList>
    </citation>
    <scope>NUCLEOTIDE SEQUENCE [LARGE SCALE GENOMIC DNA]</scope>
    <source>
        <strain evidence="1 2">NPDC051599</strain>
    </source>
</reference>
<dbReference type="Proteomes" id="UP001612415">
    <property type="component" value="Unassembled WGS sequence"/>
</dbReference>
<proteinExistence type="predicted"/>
<dbReference type="EMBL" id="JBITDC010000030">
    <property type="protein sequence ID" value="MFI5681583.1"/>
    <property type="molecule type" value="Genomic_DNA"/>
</dbReference>
<comment type="caution">
    <text evidence="1">The sequence shown here is derived from an EMBL/GenBank/DDBJ whole genome shotgun (WGS) entry which is preliminary data.</text>
</comment>
<keyword evidence="2" id="KW-1185">Reference proteome</keyword>
<name>A0ABW7YI65_STRCE</name>
<dbReference type="RefSeq" id="WP_398662369.1">
    <property type="nucleotide sequence ID" value="NZ_JBITDC010000030.1"/>
</dbReference>